<organism evidence="8 9">
    <name type="scientific">Vanrija humicola</name>
    <name type="common">Yeast</name>
    <name type="synonym">Cryptococcus humicola</name>
    <dbReference type="NCBI Taxonomy" id="5417"/>
    <lineage>
        <taxon>Eukaryota</taxon>
        <taxon>Fungi</taxon>
        <taxon>Dikarya</taxon>
        <taxon>Basidiomycota</taxon>
        <taxon>Agaricomycotina</taxon>
        <taxon>Tremellomycetes</taxon>
        <taxon>Trichosporonales</taxon>
        <taxon>Trichosporonaceae</taxon>
        <taxon>Vanrija</taxon>
    </lineage>
</organism>
<keyword evidence="5" id="KW-0472">Membrane</keyword>
<evidence type="ECO:0000256" key="2">
    <source>
        <dbReference type="ARBA" id="ARBA00022792"/>
    </source>
</evidence>
<dbReference type="SUPFAM" id="SSF81411">
    <property type="entry name" value="Mitochondrial cytochrome c oxidase subunit VIa"/>
    <property type="match status" value="1"/>
</dbReference>
<evidence type="ECO:0000313" key="8">
    <source>
        <dbReference type="EMBL" id="TXT08672.1"/>
    </source>
</evidence>
<dbReference type="GO" id="GO:0005743">
    <property type="term" value="C:mitochondrial inner membrane"/>
    <property type="evidence" value="ECO:0007669"/>
    <property type="project" value="UniProtKB-SubCell"/>
</dbReference>
<sequence>MIRPVLRTSVRAARTFATAAEGNAAKGNEFLAERAAVKAHAKDTTALWRNISFFACIPAIIGGSIWAYKLEADHHHHLEHLKEENGGELPHPPAYEYLNIRIKPFPWGMQSLFFNVSRAAAAIRRHVTDVRPSPRLTRRSRALKRQNLLMECMDKRLRVVGEWRRGGRRGRSWRRSESSFAGRWCSWAALPSRPSEVRRDVASVPLLPRLRRTRVVRRYEAGVGASGRLFAAFLELHYSRGRQVQRAVYEHPLLPTVTSNSRGASRPRPACHSRLSDSHAWGT</sequence>
<dbReference type="InterPro" id="IPR001349">
    <property type="entry name" value="Cyt_c_oxidase_su6a"/>
</dbReference>
<dbReference type="PANTHER" id="PTHR11504">
    <property type="entry name" value="CYTOCHROME C OXIDASE POLYPEPTIDE VIA"/>
    <property type="match status" value="1"/>
</dbReference>
<dbReference type="Pfam" id="PF02046">
    <property type="entry name" value="COX6A"/>
    <property type="match status" value="1"/>
</dbReference>
<dbReference type="GO" id="GO:0006123">
    <property type="term" value="P:mitochondrial electron transport, cytochrome c to oxygen"/>
    <property type="evidence" value="ECO:0007669"/>
    <property type="project" value="TreeGrafter"/>
</dbReference>
<keyword evidence="2" id="KW-0999">Mitochondrion inner membrane</keyword>
<evidence type="ECO:0000256" key="4">
    <source>
        <dbReference type="ARBA" id="ARBA00023128"/>
    </source>
</evidence>
<accession>A0A7D8UZT5</accession>
<name>A0A7D8UZT5_VANHU</name>
<evidence type="ECO:0000256" key="1">
    <source>
        <dbReference type="ARBA" id="ARBA00004273"/>
    </source>
</evidence>
<keyword evidence="4" id="KW-0496">Mitochondrion</keyword>
<dbReference type="Gene3D" id="4.10.95.10">
    <property type="entry name" value="Cytochrome c oxidase, subunit VIa"/>
    <property type="match status" value="1"/>
</dbReference>
<dbReference type="PANTHER" id="PTHR11504:SF0">
    <property type="entry name" value="CYTOCHROME C OXIDASE SUBUNIT"/>
    <property type="match status" value="1"/>
</dbReference>
<dbReference type="GO" id="GO:0030234">
    <property type="term" value="F:enzyme regulator activity"/>
    <property type="evidence" value="ECO:0007669"/>
    <property type="project" value="TreeGrafter"/>
</dbReference>
<evidence type="ECO:0000313" key="9">
    <source>
        <dbReference type="Proteomes" id="UP000473826"/>
    </source>
</evidence>
<evidence type="ECO:0000256" key="7">
    <source>
        <dbReference type="SAM" id="MobiDB-lite"/>
    </source>
</evidence>
<evidence type="ECO:0000256" key="5">
    <source>
        <dbReference type="ARBA" id="ARBA00023136"/>
    </source>
</evidence>
<dbReference type="EMBL" id="QKWK01000007">
    <property type="protein sequence ID" value="TXT08672.1"/>
    <property type="molecule type" value="Genomic_DNA"/>
</dbReference>
<gene>
    <name evidence="8" type="ORF">VHUM_02800</name>
</gene>
<dbReference type="InterPro" id="IPR036418">
    <property type="entry name" value="Cyt_c_oxidase_su6a_sf"/>
</dbReference>
<evidence type="ECO:0000256" key="3">
    <source>
        <dbReference type="ARBA" id="ARBA00022946"/>
    </source>
</evidence>
<feature type="region of interest" description="Disordered" evidence="7">
    <location>
        <begin position="256"/>
        <end position="283"/>
    </location>
</feature>
<evidence type="ECO:0000256" key="6">
    <source>
        <dbReference type="RuleBase" id="RU004396"/>
    </source>
</evidence>
<comment type="caution">
    <text evidence="8">The sequence shown here is derived from an EMBL/GenBank/DDBJ whole genome shotgun (WGS) entry which is preliminary data.</text>
</comment>
<keyword evidence="9" id="KW-1185">Reference proteome</keyword>
<comment type="subcellular location">
    <subcellularLocation>
        <location evidence="1">Mitochondrion inner membrane</location>
    </subcellularLocation>
</comment>
<dbReference type="AlphaFoldDB" id="A0A7D8UZT5"/>
<reference evidence="8 9" key="1">
    <citation type="journal article" date="2019" name="PLoS Genet.">
        <title>Convergent evolution of linked mating-type loci in basidiomycete fungi.</title>
        <authorList>
            <person name="Sun S."/>
            <person name="Coelho M.A."/>
            <person name="Heitman J."/>
            <person name="Nowrousian M."/>
        </authorList>
    </citation>
    <scope>NUCLEOTIDE SEQUENCE [LARGE SCALE GENOMIC DNA]</scope>
    <source>
        <strain evidence="8 9">CBS 4282</strain>
    </source>
</reference>
<dbReference type="Proteomes" id="UP000473826">
    <property type="component" value="Unassembled WGS sequence"/>
</dbReference>
<proteinExistence type="inferred from homology"/>
<protein>
    <submittedName>
        <fullName evidence="8">Uncharacterized protein</fullName>
    </submittedName>
</protein>
<keyword evidence="3" id="KW-0809">Transit peptide</keyword>
<comment type="similarity">
    <text evidence="6">Belongs to the cytochrome c oxidase subunit 6A family.</text>
</comment>
<dbReference type="OrthoDB" id="5947505at2759"/>